<dbReference type="Proteomes" id="UP000299102">
    <property type="component" value="Unassembled WGS sequence"/>
</dbReference>
<comment type="caution">
    <text evidence="1">The sequence shown here is derived from an EMBL/GenBank/DDBJ whole genome shotgun (WGS) entry which is preliminary data.</text>
</comment>
<name>A0A4C1W7S0_EUMVA</name>
<reference evidence="1 2" key="1">
    <citation type="journal article" date="2019" name="Commun. Biol.">
        <title>The bagworm genome reveals a unique fibroin gene that provides high tensile strength.</title>
        <authorList>
            <person name="Kono N."/>
            <person name="Nakamura H."/>
            <person name="Ohtoshi R."/>
            <person name="Tomita M."/>
            <person name="Numata K."/>
            <person name="Arakawa K."/>
        </authorList>
    </citation>
    <scope>NUCLEOTIDE SEQUENCE [LARGE SCALE GENOMIC DNA]</scope>
</reference>
<organism evidence="1 2">
    <name type="scientific">Eumeta variegata</name>
    <name type="common">Bagworm moth</name>
    <name type="synonym">Eumeta japonica</name>
    <dbReference type="NCBI Taxonomy" id="151549"/>
    <lineage>
        <taxon>Eukaryota</taxon>
        <taxon>Metazoa</taxon>
        <taxon>Ecdysozoa</taxon>
        <taxon>Arthropoda</taxon>
        <taxon>Hexapoda</taxon>
        <taxon>Insecta</taxon>
        <taxon>Pterygota</taxon>
        <taxon>Neoptera</taxon>
        <taxon>Endopterygota</taxon>
        <taxon>Lepidoptera</taxon>
        <taxon>Glossata</taxon>
        <taxon>Ditrysia</taxon>
        <taxon>Tineoidea</taxon>
        <taxon>Psychidae</taxon>
        <taxon>Oiketicinae</taxon>
        <taxon>Eumeta</taxon>
    </lineage>
</organism>
<dbReference type="AlphaFoldDB" id="A0A4C1W7S0"/>
<proteinExistence type="predicted"/>
<evidence type="ECO:0000313" key="2">
    <source>
        <dbReference type="Proteomes" id="UP000299102"/>
    </source>
</evidence>
<protein>
    <submittedName>
        <fullName evidence="1">Uncharacterized protein</fullName>
    </submittedName>
</protein>
<dbReference type="EMBL" id="BGZK01000492">
    <property type="protein sequence ID" value="GBP46940.1"/>
    <property type="molecule type" value="Genomic_DNA"/>
</dbReference>
<accession>A0A4C1W7S0</accession>
<keyword evidence="2" id="KW-1185">Reference proteome</keyword>
<gene>
    <name evidence="1" type="ORF">EVAR_30972_1</name>
</gene>
<sequence>MKVDLQNKSIKQTCVLKRSAGLVLENRIQIKLKAFQKRPNFEHPKPTRFTDNCETKQIGMQKSCHVEIYDLCLPFRKKKRFLSSEKQPEMYTIHLSLQRSYEPLKPSNTRGSGAHAEELFESAFVRSESVMYSYRSELFGLLLRARECAACGRGRAPTGDATLA</sequence>
<evidence type="ECO:0000313" key="1">
    <source>
        <dbReference type="EMBL" id="GBP46940.1"/>
    </source>
</evidence>